<dbReference type="EMBL" id="LK934631">
    <property type="protein sequence ID" value="CDU16251.1"/>
    <property type="molecule type" value="Genomic_DNA"/>
</dbReference>
<reference evidence="2" key="2">
    <citation type="submission" date="2014-05" db="EMBL/GenBank/DDBJ databases">
        <authorList>
            <person name="Aslett M.A."/>
            <person name="De Silva N."/>
        </authorList>
    </citation>
    <scope>NUCLEOTIDE SEQUENCE</scope>
    <source>
        <strain evidence="2">17X</strain>
    </source>
</reference>
<reference evidence="1" key="3">
    <citation type="submission" date="2014-05" db="EMBL/GenBank/DDBJ databases">
        <authorList>
            <person name="Aslett A.Martin."/>
            <person name="De Silva Nishadi"/>
        </authorList>
    </citation>
    <scope>NUCLEOTIDE SEQUENCE</scope>
    <source>
        <strain evidence="1">YM</strain>
    </source>
</reference>
<dbReference type="AlphaFoldDB" id="A0A077Y0R9"/>
<dbReference type="EMBL" id="LM993657">
    <property type="protein sequence ID" value="VTZ72460.1"/>
    <property type="molecule type" value="Genomic_DNA"/>
</dbReference>
<dbReference type="VEuPathDB" id="PlasmoDB:Py17XNL_000303638"/>
<sequence length="222" mass="25876">MAQNPWHITKLKELRTSKLEKIINKFQEENNHLMCIPKFKQVQNFLSTIQEDSELIINKKTFNVAHICCIAQLRPMYVNNVKDGIAVYLSNFMLKMNHDIEGFSVCFNSIKLKEKEPITLNNDPTVMFLKVTFKLLIIVLKENYKIKVKINTIEPSIMRMEIFGIIEAVISDENAKEFYYEGKSNTFVRHKTTYSINDIINFTIRKVTHKDNGENVKVLGLV</sequence>
<proteinExistence type="predicted"/>
<evidence type="ECO:0000313" key="1">
    <source>
        <dbReference type="EMBL" id="CDU16251.1"/>
    </source>
</evidence>
<dbReference type="Proteomes" id="UP000072904">
    <property type="component" value="Chromosome 3"/>
</dbReference>
<protein>
    <submittedName>
        <fullName evidence="1">Uncharacterized protein</fullName>
    </submittedName>
</protein>
<organism evidence="1 4">
    <name type="scientific">Plasmodium yoelii</name>
    <dbReference type="NCBI Taxonomy" id="5861"/>
    <lineage>
        <taxon>Eukaryota</taxon>
        <taxon>Sar</taxon>
        <taxon>Alveolata</taxon>
        <taxon>Apicomplexa</taxon>
        <taxon>Aconoidasida</taxon>
        <taxon>Haemosporida</taxon>
        <taxon>Plasmodiidae</taxon>
        <taxon>Plasmodium</taxon>
        <taxon>Plasmodium (Vinckeia)</taxon>
    </lineage>
</organism>
<dbReference type="VEuPathDB" id="PlasmoDB:PY17X_0306400"/>
<dbReference type="VEuPathDB" id="PlasmoDB:PY04777"/>
<dbReference type="RefSeq" id="XP_022811444.1">
    <property type="nucleotide sequence ID" value="XM_022954946.1"/>
</dbReference>
<dbReference type="OMA" id="AQNPWYV"/>
<gene>
    <name evidence="2" type="ORF">PY17X_0306400</name>
    <name evidence="1" type="ORF">PYYM_0306700</name>
</gene>
<accession>A0A077Y0R9</accession>
<dbReference type="VEuPathDB" id="PlasmoDB:PY04776"/>
<evidence type="ECO:0000313" key="4">
    <source>
        <dbReference type="Proteomes" id="UP000072904"/>
    </source>
</evidence>
<reference evidence="3 4" key="1">
    <citation type="journal article" date="2014" name="BMC Biol.">
        <title>A comprehensive evaluation of rodent malaria parasite genomes and gene expression.</title>
        <authorList>
            <person name="Otto T.D."/>
            <person name="Bohme U."/>
            <person name="Jackson A.P."/>
            <person name="Hunt M."/>
            <person name="Franke-Fayard B."/>
            <person name="Hoeijmakers W.A."/>
            <person name="Religa A.A."/>
            <person name="Robertson L."/>
            <person name="Sanders M."/>
            <person name="Ogun S.A."/>
            <person name="Cunningham D."/>
            <person name="Erhart A."/>
            <person name="Billker O."/>
            <person name="Khan S.M."/>
            <person name="Stunnenberg H.G."/>
            <person name="Langhorne J."/>
            <person name="Holder A.A."/>
            <person name="Waters A.P."/>
            <person name="Newbold C.I."/>
            <person name="Pain A."/>
            <person name="Berriman M."/>
            <person name="Janse C.J."/>
        </authorList>
    </citation>
    <scope>NUCLEOTIDE SEQUENCE [LARGE SCALE GENOMIC DNA]</scope>
    <source>
        <strain evidence="2 3">17X</strain>
        <strain evidence="1 4">YM</strain>
    </source>
</reference>
<dbReference type="KEGG" id="pyo:PY17X_0306400"/>
<evidence type="ECO:0000313" key="2">
    <source>
        <dbReference type="EMBL" id="VTZ72460.1"/>
    </source>
</evidence>
<evidence type="ECO:0000313" key="3">
    <source>
        <dbReference type="Proteomes" id="UP000072874"/>
    </source>
</evidence>
<dbReference type="Proteomes" id="UP000072874">
    <property type="component" value="Chromosome 3"/>
</dbReference>
<dbReference type="OrthoDB" id="368781at2759"/>
<name>A0A077Y0R9_PLAYE</name>
<reference evidence="2" key="4">
    <citation type="submission" date="2019-05" db="EMBL/GenBank/DDBJ databases">
        <authorList>
            <consortium name="Pathogen Informatics"/>
        </authorList>
    </citation>
    <scope>NUCLEOTIDE SEQUENCE</scope>
    <source>
        <strain evidence="2">17X</strain>
    </source>
</reference>
<dbReference type="VEuPathDB" id="PlasmoDB:PYYM_0306700"/>
<dbReference type="GeneID" id="3790459"/>